<dbReference type="PANTHER" id="PTHR43480:SF1">
    <property type="entry name" value="ACYL-[ACYL-CARRIER-PROTEIN]--UDP-N-ACETYLGLUCOSAMINE O-ACYLTRANSFERASE, MITOCHONDRIAL-RELATED"/>
    <property type="match status" value="1"/>
</dbReference>
<keyword evidence="5 7" id="KW-0012">Acyltransferase</keyword>
<evidence type="ECO:0000313" key="8">
    <source>
        <dbReference type="Proteomes" id="UP001597168"/>
    </source>
</evidence>
<keyword evidence="3" id="KW-0808">Transferase</keyword>
<dbReference type="InterPro" id="IPR010137">
    <property type="entry name" value="Lipid_A_LpxA"/>
</dbReference>
<comment type="caution">
    <text evidence="7">The sequence shown here is derived from an EMBL/GenBank/DDBJ whole genome shotgun (WGS) entry which is preliminary data.</text>
</comment>
<dbReference type="SUPFAM" id="SSF51161">
    <property type="entry name" value="Trimeric LpxA-like enzymes"/>
    <property type="match status" value="1"/>
</dbReference>
<sequence length="235" mass="24244">MANRIHPTAIVADGVVLGDDNIIGPYTVIAGPCRIGDGNYIGPHVSIGGPPEYLGSPHLAGWDGEQSDGPGVVIGDNNRIREFVTVNQGVHEATALGSGNYLMGRAHLGHDVVVDDGAVISSAVQLAGHCRVWSFANIGIGTVVHQRTAIGPGAMVGMGSAVRKEVGAFTIAVGNPARVTGLNTIGLNRRGCDDDLVEALSPFLKGKGELPAGDGLPDEVGRLLRAWSARANAEH</sequence>
<protein>
    <submittedName>
        <fullName evidence="7">UDP-N-acetylglucosamine acyltransferase</fullName>
    </submittedName>
</protein>
<evidence type="ECO:0000256" key="5">
    <source>
        <dbReference type="ARBA" id="ARBA00023315"/>
    </source>
</evidence>
<evidence type="ECO:0000256" key="3">
    <source>
        <dbReference type="ARBA" id="ARBA00022679"/>
    </source>
</evidence>
<dbReference type="EMBL" id="JBHTLK010000041">
    <property type="protein sequence ID" value="MFD1147621.1"/>
    <property type="molecule type" value="Genomic_DNA"/>
</dbReference>
<accession>A0ABW3QS11</accession>
<dbReference type="InterPro" id="IPR001451">
    <property type="entry name" value="Hexapep"/>
</dbReference>
<keyword evidence="2" id="KW-0441">Lipid A biosynthesis</keyword>
<reference evidence="8" key="1">
    <citation type="journal article" date="2019" name="Int. J. Syst. Evol. Microbiol.">
        <title>The Global Catalogue of Microorganisms (GCM) 10K type strain sequencing project: providing services to taxonomists for standard genome sequencing and annotation.</title>
        <authorList>
            <consortium name="The Broad Institute Genomics Platform"/>
            <consortium name="The Broad Institute Genome Sequencing Center for Infectious Disease"/>
            <person name="Wu L."/>
            <person name="Ma J."/>
        </authorList>
    </citation>
    <scope>NUCLEOTIDE SEQUENCE [LARGE SCALE GENOMIC DNA]</scope>
    <source>
        <strain evidence="8">CCUG 60214</strain>
    </source>
</reference>
<feature type="domain" description="UDP N-acetylglucosamine O-acyltransferase C-terminal" evidence="6">
    <location>
        <begin position="168"/>
        <end position="201"/>
    </location>
</feature>
<evidence type="ECO:0000256" key="2">
    <source>
        <dbReference type="ARBA" id="ARBA00022556"/>
    </source>
</evidence>
<evidence type="ECO:0000259" key="6">
    <source>
        <dbReference type="Pfam" id="PF13720"/>
    </source>
</evidence>
<dbReference type="InterPro" id="IPR029098">
    <property type="entry name" value="Acetyltransf_C"/>
</dbReference>
<dbReference type="InterPro" id="IPR011004">
    <property type="entry name" value="Trimer_LpxA-like_sf"/>
</dbReference>
<dbReference type="RefSeq" id="WP_380722958.1">
    <property type="nucleotide sequence ID" value="NZ_JBHTLK010000041.1"/>
</dbReference>
<dbReference type="Gene3D" id="2.160.10.10">
    <property type="entry name" value="Hexapeptide repeat proteins"/>
    <property type="match status" value="1"/>
</dbReference>
<dbReference type="Pfam" id="PF13720">
    <property type="entry name" value="Acetyltransf_11"/>
    <property type="match status" value="1"/>
</dbReference>
<name>A0ABW3QS11_9PSEU</name>
<dbReference type="Proteomes" id="UP001597168">
    <property type="component" value="Unassembled WGS sequence"/>
</dbReference>
<evidence type="ECO:0000313" key="7">
    <source>
        <dbReference type="EMBL" id="MFD1147621.1"/>
    </source>
</evidence>
<proteinExistence type="predicted"/>
<dbReference type="GO" id="GO:0016746">
    <property type="term" value="F:acyltransferase activity"/>
    <property type="evidence" value="ECO:0007669"/>
    <property type="project" value="UniProtKB-KW"/>
</dbReference>
<dbReference type="PANTHER" id="PTHR43480">
    <property type="entry name" value="ACYL-[ACYL-CARRIER-PROTEIN]--UDP-N-ACETYLGLUCOSAMINE O-ACYLTRANSFERASE"/>
    <property type="match status" value="1"/>
</dbReference>
<keyword evidence="1" id="KW-0444">Lipid biosynthesis</keyword>
<gene>
    <name evidence="7" type="ORF">ACFQ3T_10835</name>
</gene>
<organism evidence="7 8">
    <name type="scientific">Saccharothrix hoggarensis</name>
    <dbReference type="NCBI Taxonomy" id="913853"/>
    <lineage>
        <taxon>Bacteria</taxon>
        <taxon>Bacillati</taxon>
        <taxon>Actinomycetota</taxon>
        <taxon>Actinomycetes</taxon>
        <taxon>Pseudonocardiales</taxon>
        <taxon>Pseudonocardiaceae</taxon>
        <taxon>Saccharothrix</taxon>
    </lineage>
</organism>
<evidence type="ECO:0000256" key="1">
    <source>
        <dbReference type="ARBA" id="ARBA00022516"/>
    </source>
</evidence>
<keyword evidence="4" id="KW-0443">Lipid metabolism</keyword>
<evidence type="ECO:0000256" key="4">
    <source>
        <dbReference type="ARBA" id="ARBA00023098"/>
    </source>
</evidence>
<dbReference type="Pfam" id="PF00132">
    <property type="entry name" value="Hexapep"/>
    <property type="match status" value="1"/>
</dbReference>
<keyword evidence="8" id="KW-1185">Reference proteome</keyword>